<dbReference type="SUPFAM" id="SSF53649">
    <property type="entry name" value="Alkaline phosphatase-like"/>
    <property type="match status" value="1"/>
</dbReference>
<protein>
    <submittedName>
        <fullName evidence="8">Arylsulfatase</fullName>
    </submittedName>
</protein>
<evidence type="ECO:0000256" key="1">
    <source>
        <dbReference type="ARBA" id="ARBA00008779"/>
    </source>
</evidence>
<gene>
    <name evidence="8" type="ORF">BDD14_3327</name>
</gene>
<comment type="caution">
    <text evidence="8">The sequence shown here is derived from an EMBL/GenBank/DDBJ whole genome shotgun (WGS) entry which is preliminary data.</text>
</comment>
<dbReference type="Gene3D" id="3.30.1120.10">
    <property type="match status" value="1"/>
</dbReference>
<dbReference type="InterPro" id="IPR024607">
    <property type="entry name" value="Sulfatase_CS"/>
</dbReference>
<dbReference type="PANTHER" id="PTHR42693">
    <property type="entry name" value="ARYLSULFATASE FAMILY MEMBER"/>
    <property type="match status" value="1"/>
</dbReference>
<dbReference type="RefSeq" id="WP_130419651.1">
    <property type="nucleotide sequence ID" value="NZ_SHKW01000001.1"/>
</dbReference>
<evidence type="ECO:0000313" key="9">
    <source>
        <dbReference type="Proteomes" id="UP000292958"/>
    </source>
</evidence>
<evidence type="ECO:0000313" key="8">
    <source>
        <dbReference type="EMBL" id="RZU41791.1"/>
    </source>
</evidence>
<evidence type="ECO:0000259" key="7">
    <source>
        <dbReference type="Pfam" id="PF00884"/>
    </source>
</evidence>
<reference evidence="8 9" key="1">
    <citation type="submission" date="2019-02" db="EMBL/GenBank/DDBJ databases">
        <title>Genomic Encyclopedia of Archaeal and Bacterial Type Strains, Phase II (KMG-II): from individual species to whole genera.</title>
        <authorList>
            <person name="Goeker M."/>
        </authorList>
    </citation>
    <scope>NUCLEOTIDE SEQUENCE [LARGE SCALE GENOMIC DNA]</scope>
    <source>
        <strain evidence="8 9">DSM 18101</strain>
    </source>
</reference>
<dbReference type="GO" id="GO:0046872">
    <property type="term" value="F:metal ion binding"/>
    <property type="evidence" value="ECO:0007669"/>
    <property type="project" value="UniProtKB-KW"/>
</dbReference>
<keyword evidence="3" id="KW-0378">Hydrolase</keyword>
<dbReference type="InterPro" id="IPR050738">
    <property type="entry name" value="Sulfatase"/>
</dbReference>
<evidence type="ECO:0000256" key="3">
    <source>
        <dbReference type="ARBA" id="ARBA00022801"/>
    </source>
</evidence>
<evidence type="ECO:0000256" key="6">
    <source>
        <dbReference type="SAM" id="SignalP"/>
    </source>
</evidence>
<feature type="compositionally biased region" description="Polar residues" evidence="5">
    <location>
        <begin position="47"/>
        <end position="64"/>
    </location>
</feature>
<dbReference type="PROSITE" id="PS00523">
    <property type="entry name" value="SULFATASE_1"/>
    <property type="match status" value="1"/>
</dbReference>
<name>A0A4Q7YX60_9BACT</name>
<keyword evidence="6" id="KW-0732">Signal</keyword>
<comment type="similarity">
    <text evidence="1">Belongs to the sulfatase family.</text>
</comment>
<feature type="region of interest" description="Disordered" evidence="5">
    <location>
        <begin position="787"/>
        <end position="811"/>
    </location>
</feature>
<feature type="signal peptide" evidence="6">
    <location>
        <begin position="1"/>
        <end position="29"/>
    </location>
</feature>
<dbReference type="Gene3D" id="3.40.720.10">
    <property type="entry name" value="Alkaline Phosphatase, subunit A"/>
    <property type="match status" value="1"/>
</dbReference>
<organism evidence="8 9">
    <name type="scientific">Edaphobacter modestus</name>
    <dbReference type="NCBI Taxonomy" id="388466"/>
    <lineage>
        <taxon>Bacteria</taxon>
        <taxon>Pseudomonadati</taxon>
        <taxon>Acidobacteriota</taxon>
        <taxon>Terriglobia</taxon>
        <taxon>Terriglobales</taxon>
        <taxon>Acidobacteriaceae</taxon>
        <taxon>Edaphobacter</taxon>
    </lineage>
</organism>
<evidence type="ECO:0000256" key="4">
    <source>
        <dbReference type="ARBA" id="ARBA00022837"/>
    </source>
</evidence>
<sequence>MKRVQRSKWQLASALSLLTATSISAPAFAQTSPQPDRTTLPVPPSPFTGSITPDYRTSTAQPASPLTAPQGAPNILLILLDDAGYSQTATFGGLIPTPTLDALARNGLRYTRFHVTALCSPTRAALLTGRNNHAVGMGTIVNWANNYPGYTGSIPKSAAFVSQILRENGYTTASIGKWHLIPDAETTFAGPYDHWPTHQGFDYFYGFIGAETDQWHPELTEGTQPLEMKPPPGRESDYTLNEDLSNHASAWILQQTALAPDRPLFMYYAPGATHAPLQAPKQWIDRFKGKFDLGWDKYREEVFARQKKLGVVPQDTVLTPRPAELPAWDSLTPDEKKVAARLMEVFAGMMAQADYEIGHVIETLRQTGRLDNTLILYIPGDNGASMEGNLKGTDNIMEQVNGLPSPASEILKHLDTIGLSGTNPHYPAAWAWAGNTPFQWGKRIGSHLGGTRDPLVVSWPGHISDPGGTRSQYEHVIDVTPTILEAAGIPIPNSVDGTAQQRMDGVSFASTFRDAAAPGRTTQYFEMHGNRSIYHDGWLAAQRTGLLPWAYALNGDYKPMPWELYHLSDDYSEAHDLAASNPAKLHELETLFDQEAERNHVFPIDPRISGRQHPNPPPPGGREFYTFYPGATHLYDALAPGTRNRSHTFTAYITMPAAGADGVLVAEGGEASGYSLYIQNGHPAYAYNYFRRERTSIIAKDPLPPGDSIIELRFVYDGGGQGKGANVTLMVNGKEAGHARIEHTVPRAYSYEETFDVGEDAATPVGPYTSPFPFQGKLQRLELRSDPLPALTATEQKKESETVRQITAARD</sequence>
<feature type="domain" description="Sulfatase N-terminal" evidence="7">
    <location>
        <begin position="73"/>
        <end position="489"/>
    </location>
</feature>
<dbReference type="GO" id="GO:0016787">
    <property type="term" value="F:hydrolase activity"/>
    <property type="evidence" value="ECO:0007669"/>
    <property type="project" value="UniProtKB-KW"/>
</dbReference>
<dbReference type="InterPro" id="IPR000917">
    <property type="entry name" value="Sulfatase_N"/>
</dbReference>
<feature type="chain" id="PRO_5020517411" evidence="6">
    <location>
        <begin position="30"/>
        <end position="811"/>
    </location>
</feature>
<evidence type="ECO:0000256" key="5">
    <source>
        <dbReference type="SAM" id="MobiDB-lite"/>
    </source>
</evidence>
<keyword evidence="9" id="KW-1185">Reference proteome</keyword>
<dbReference type="InterPro" id="IPR017850">
    <property type="entry name" value="Alkaline_phosphatase_core_sf"/>
</dbReference>
<keyword evidence="2" id="KW-0479">Metal-binding</keyword>
<dbReference type="CDD" id="cd16025">
    <property type="entry name" value="PAS_like"/>
    <property type="match status" value="1"/>
</dbReference>
<dbReference type="PANTHER" id="PTHR42693:SF43">
    <property type="entry name" value="BLL2667 PROTEIN"/>
    <property type="match status" value="1"/>
</dbReference>
<dbReference type="EMBL" id="SHKW01000001">
    <property type="protein sequence ID" value="RZU41791.1"/>
    <property type="molecule type" value="Genomic_DNA"/>
</dbReference>
<dbReference type="OrthoDB" id="9762324at2"/>
<proteinExistence type="inferred from homology"/>
<keyword evidence="4" id="KW-0106">Calcium</keyword>
<dbReference type="PROSITE" id="PS00149">
    <property type="entry name" value="SULFATASE_2"/>
    <property type="match status" value="1"/>
</dbReference>
<accession>A0A4Q7YX60</accession>
<dbReference type="AlphaFoldDB" id="A0A4Q7YX60"/>
<evidence type="ECO:0000256" key="2">
    <source>
        <dbReference type="ARBA" id="ARBA00022723"/>
    </source>
</evidence>
<dbReference type="Pfam" id="PF00884">
    <property type="entry name" value="Sulfatase"/>
    <property type="match status" value="1"/>
</dbReference>
<feature type="region of interest" description="Disordered" evidence="5">
    <location>
        <begin position="28"/>
        <end position="67"/>
    </location>
</feature>
<dbReference type="Proteomes" id="UP000292958">
    <property type="component" value="Unassembled WGS sequence"/>
</dbReference>